<evidence type="ECO:0000259" key="1">
    <source>
        <dbReference type="PROSITE" id="PS51819"/>
    </source>
</evidence>
<evidence type="ECO:0000313" key="3">
    <source>
        <dbReference type="Proteomes" id="UP000270743"/>
    </source>
</evidence>
<organism evidence="2 3">
    <name type="scientific">Paracoccus haematequi</name>
    <dbReference type="NCBI Taxonomy" id="2491866"/>
    <lineage>
        <taxon>Bacteria</taxon>
        <taxon>Pseudomonadati</taxon>
        <taxon>Pseudomonadota</taxon>
        <taxon>Alphaproteobacteria</taxon>
        <taxon>Rhodobacterales</taxon>
        <taxon>Paracoccaceae</taxon>
        <taxon>Paracoccus</taxon>
    </lineage>
</organism>
<protein>
    <submittedName>
        <fullName evidence="2">Glyoxalase-like domain protein</fullName>
    </submittedName>
</protein>
<dbReference type="Pfam" id="PF00903">
    <property type="entry name" value="Glyoxalase"/>
    <property type="match status" value="1"/>
</dbReference>
<dbReference type="PROSITE" id="PS51819">
    <property type="entry name" value="VOC"/>
    <property type="match status" value="1"/>
</dbReference>
<reference evidence="2 3" key="1">
    <citation type="submission" date="2018-12" db="EMBL/GenBank/DDBJ databases">
        <authorList>
            <person name="Criscuolo A."/>
        </authorList>
    </citation>
    <scope>NUCLEOTIDE SEQUENCE [LARGE SCALE GENOMIC DNA]</scope>
    <source>
        <strain evidence="2">ACIP1116241</strain>
    </source>
</reference>
<keyword evidence="3" id="KW-1185">Reference proteome</keyword>
<sequence>MNAMTLPRQRITLITLGVADMARARRFYEAWGWAPHGSSQPGVTFYQMNGAVLALFGRDDLAADQGRPGAGLGTGAVTLAQNCADDAETDAVFQAALEAGAAVLKRPEKVFWGGYSGYFADPDGHVWEIATNPFWPLDPDGSLTLPDA</sequence>
<dbReference type="InterPro" id="IPR004360">
    <property type="entry name" value="Glyas_Fos-R_dOase_dom"/>
</dbReference>
<gene>
    <name evidence="2" type="ORF">PARHAE_00423</name>
</gene>
<dbReference type="InterPro" id="IPR037523">
    <property type="entry name" value="VOC_core"/>
</dbReference>
<proteinExistence type="predicted"/>
<accession>A0A3S5D3T3</accession>
<dbReference type="AlphaFoldDB" id="A0A3S5D3T3"/>
<dbReference type="PANTHER" id="PTHR36503:SF1">
    <property type="entry name" value="BLR2520 PROTEIN"/>
    <property type="match status" value="1"/>
</dbReference>
<name>A0A3S5D3T3_9RHOB</name>
<dbReference type="EMBL" id="UZWE01000018">
    <property type="protein sequence ID" value="VDS07248.1"/>
    <property type="molecule type" value="Genomic_DNA"/>
</dbReference>
<dbReference type="CDD" id="cd07251">
    <property type="entry name" value="VOC_like"/>
    <property type="match status" value="1"/>
</dbReference>
<feature type="domain" description="VOC" evidence="1">
    <location>
        <begin position="10"/>
        <end position="132"/>
    </location>
</feature>
<dbReference type="SUPFAM" id="SSF54593">
    <property type="entry name" value="Glyoxalase/Bleomycin resistance protein/Dihydroxybiphenyl dioxygenase"/>
    <property type="match status" value="1"/>
</dbReference>
<dbReference type="Proteomes" id="UP000270743">
    <property type="component" value="Unassembled WGS sequence"/>
</dbReference>
<dbReference type="InterPro" id="IPR029068">
    <property type="entry name" value="Glyas_Bleomycin-R_OHBP_Dase"/>
</dbReference>
<evidence type="ECO:0000313" key="2">
    <source>
        <dbReference type="EMBL" id="VDS07248.1"/>
    </source>
</evidence>
<dbReference type="PANTHER" id="PTHR36503">
    <property type="entry name" value="BLR2520 PROTEIN"/>
    <property type="match status" value="1"/>
</dbReference>
<dbReference type="Gene3D" id="3.10.180.10">
    <property type="entry name" value="2,3-Dihydroxybiphenyl 1,2-Dioxygenase, domain 1"/>
    <property type="match status" value="1"/>
</dbReference>